<keyword evidence="3" id="KW-0028">Amino-acid biosynthesis</keyword>
<sequence>MCVSIAERPGSLGATIFNNAFERLSLDYIYKPLLVESKNLKVSILAIRAWGIRGCGVSMPHKVEVIKYLDRLDSTAKKIGAVNTIVNSDGILTGYNTDFEGAKIITKRDFDVKGADVLIAGAGGAARAIVQALIENKASKIYLTNRDEQKARKVAKEFKIHFVPWKDKDLMSGNMLINATPLGMSPEDACIFADETISRFDAVMDVVVSLHDTLLIKKAKKLGKITLPGMRMASLQGMVQFKLYTRKNIPIRIIEEGIQQFLNKH</sequence>
<dbReference type="CDD" id="cd01065">
    <property type="entry name" value="NAD_bind_Shikimate_DH"/>
    <property type="match status" value="1"/>
</dbReference>
<dbReference type="InterPro" id="IPR022893">
    <property type="entry name" value="Shikimate_DH_fam"/>
</dbReference>
<dbReference type="GO" id="GO:0009423">
    <property type="term" value="P:chorismate biosynthetic process"/>
    <property type="evidence" value="ECO:0007669"/>
    <property type="project" value="UniProtKB-UniPathway"/>
</dbReference>
<dbReference type="GO" id="GO:0009073">
    <property type="term" value="P:aromatic amino acid family biosynthetic process"/>
    <property type="evidence" value="ECO:0007669"/>
    <property type="project" value="UniProtKB-KW"/>
</dbReference>
<dbReference type="SUPFAM" id="SSF53223">
    <property type="entry name" value="Aminoacid dehydrogenase-like, N-terminal domain"/>
    <property type="match status" value="1"/>
</dbReference>
<evidence type="ECO:0000256" key="4">
    <source>
        <dbReference type="ARBA" id="ARBA00049442"/>
    </source>
</evidence>
<dbReference type="Proteomes" id="UP000034006">
    <property type="component" value="Unassembled WGS sequence"/>
</dbReference>
<dbReference type="PANTHER" id="PTHR21089:SF1">
    <property type="entry name" value="BIFUNCTIONAL 3-DEHYDROQUINATE DEHYDRATASE_SHIKIMATE DEHYDROGENASE, CHLOROPLASTIC"/>
    <property type="match status" value="1"/>
</dbReference>
<keyword evidence="3" id="KW-0057">Aromatic amino acid biosynthesis</keyword>
<gene>
    <name evidence="7" type="ORF">UW44_C0001G0044</name>
</gene>
<reference evidence="7 8" key="1">
    <citation type="journal article" date="2015" name="Nature">
        <title>rRNA introns, odd ribosomes, and small enigmatic genomes across a large radiation of phyla.</title>
        <authorList>
            <person name="Brown C.T."/>
            <person name="Hug L.A."/>
            <person name="Thomas B.C."/>
            <person name="Sharon I."/>
            <person name="Castelle C.J."/>
            <person name="Singh A."/>
            <person name="Wilkins M.J."/>
            <person name="Williams K.H."/>
            <person name="Banfield J.F."/>
        </authorList>
    </citation>
    <scope>NUCLEOTIDE SEQUENCE [LARGE SCALE GENOMIC DNA]</scope>
</reference>
<evidence type="ECO:0000259" key="6">
    <source>
        <dbReference type="Pfam" id="PF08501"/>
    </source>
</evidence>
<name>A0A0G1K882_9BACT</name>
<evidence type="ECO:0000256" key="3">
    <source>
        <dbReference type="ARBA" id="ARBA00023141"/>
    </source>
</evidence>
<dbReference type="Gene3D" id="3.40.50.720">
    <property type="entry name" value="NAD(P)-binding Rossmann-like Domain"/>
    <property type="match status" value="1"/>
</dbReference>
<evidence type="ECO:0000256" key="1">
    <source>
        <dbReference type="ARBA" id="ARBA00004871"/>
    </source>
</evidence>
<organism evidence="7 8">
    <name type="scientific">Candidatus Collierbacteria bacterium GW2011_GWB2_44_22</name>
    <dbReference type="NCBI Taxonomy" id="1618387"/>
    <lineage>
        <taxon>Bacteria</taxon>
        <taxon>Candidatus Collieribacteriota</taxon>
    </lineage>
</organism>
<dbReference type="PATRIC" id="fig|1618387.3.peg.44"/>
<evidence type="ECO:0000313" key="8">
    <source>
        <dbReference type="Proteomes" id="UP000034006"/>
    </source>
</evidence>
<dbReference type="GO" id="GO:0005829">
    <property type="term" value="C:cytosol"/>
    <property type="evidence" value="ECO:0007669"/>
    <property type="project" value="TreeGrafter"/>
</dbReference>
<dbReference type="EC" id="1.1.1.25" evidence="2"/>
<dbReference type="InterPro" id="IPR046346">
    <property type="entry name" value="Aminoacid_DH-like_N_sf"/>
</dbReference>
<evidence type="ECO:0000256" key="2">
    <source>
        <dbReference type="ARBA" id="ARBA00012962"/>
    </source>
</evidence>
<dbReference type="GO" id="GO:0004764">
    <property type="term" value="F:shikimate 3-dehydrogenase (NADP+) activity"/>
    <property type="evidence" value="ECO:0007669"/>
    <property type="project" value="UniProtKB-EC"/>
</dbReference>
<dbReference type="UniPathway" id="UPA00053">
    <property type="reaction ID" value="UER00087"/>
</dbReference>
<comment type="pathway">
    <text evidence="1">Metabolic intermediate biosynthesis; chorismate biosynthesis; chorismate from D-erythrose 4-phosphate and phosphoenolpyruvate: step 4/7.</text>
</comment>
<feature type="domain" description="Shikimate dehydrogenase substrate binding N-terminal" evidence="6">
    <location>
        <begin position="11"/>
        <end position="85"/>
    </location>
</feature>
<evidence type="ECO:0000259" key="5">
    <source>
        <dbReference type="Pfam" id="PF01488"/>
    </source>
</evidence>
<protein>
    <recommendedName>
        <fullName evidence="2">shikimate dehydrogenase (NADP(+))</fullName>
        <ecNumber evidence="2">1.1.1.25</ecNumber>
    </recommendedName>
</protein>
<dbReference type="InterPro" id="IPR036291">
    <property type="entry name" value="NAD(P)-bd_dom_sf"/>
</dbReference>
<proteinExistence type="predicted"/>
<dbReference type="InterPro" id="IPR013708">
    <property type="entry name" value="Shikimate_DH-bd_N"/>
</dbReference>
<dbReference type="Pfam" id="PF01488">
    <property type="entry name" value="Shikimate_DH"/>
    <property type="match status" value="1"/>
</dbReference>
<dbReference type="InterPro" id="IPR006151">
    <property type="entry name" value="Shikm_DH/Glu-tRNA_Rdtase"/>
</dbReference>
<dbReference type="EMBL" id="LCIH01000001">
    <property type="protein sequence ID" value="KKT52492.1"/>
    <property type="molecule type" value="Genomic_DNA"/>
</dbReference>
<dbReference type="Pfam" id="PF08501">
    <property type="entry name" value="Shikimate_dh_N"/>
    <property type="match status" value="1"/>
</dbReference>
<accession>A0A0G1K882</accession>
<comment type="catalytic activity">
    <reaction evidence="4">
        <text>shikimate + NADP(+) = 3-dehydroshikimate + NADPH + H(+)</text>
        <dbReference type="Rhea" id="RHEA:17737"/>
        <dbReference type="ChEBI" id="CHEBI:15378"/>
        <dbReference type="ChEBI" id="CHEBI:16630"/>
        <dbReference type="ChEBI" id="CHEBI:36208"/>
        <dbReference type="ChEBI" id="CHEBI:57783"/>
        <dbReference type="ChEBI" id="CHEBI:58349"/>
        <dbReference type="EC" id="1.1.1.25"/>
    </reaction>
</comment>
<dbReference type="GO" id="GO:0050661">
    <property type="term" value="F:NADP binding"/>
    <property type="evidence" value="ECO:0007669"/>
    <property type="project" value="TreeGrafter"/>
</dbReference>
<dbReference type="PANTHER" id="PTHR21089">
    <property type="entry name" value="SHIKIMATE DEHYDROGENASE"/>
    <property type="match status" value="1"/>
</dbReference>
<dbReference type="GO" id="GO:0019632">
    <property type="term" value="P:shikimate metabolic process"/>
    <property type="evidence" value="ECO:0007669"/>
    <property type="project" value="TreeGrafter"/>
</dbReference>
<dbReference type="Gene3D" id="3.40.50.10860">
    <property type="entry name" value="Leucine Dehydrogenase, chain A, domain 1"/>
    <property type="match status" value="1"/>
</dbReference>
<dbReference type="SUPFAM" id="SSF51735">
    <property type="entry name" value="NAD(P)-binding Rossmann-fold domains"/>
    <property type="match status" value="1"/>
</dbReference>
<feature type="domain" description="Quinate/shikimate 5-dehydrogenase/glutamyl-tRNA reductase" evidence="5">
    <location>
        <begin position="107"/>
        <end position="164"/>
    </location>
</feature>
<dbReference type="AlphaFoldDB" id="A0A0G1K882"/>
<comment type="caution">
    <text evidence="7">The sequence shown here is derived from an EMBL/GenBank/DDBJ whole genome shotgun (WGS) entry which is preliminary data.</text>
</comment>
<dbReference type="STRING" id="1618387.UW44_C0001G0044"/>
<evidence type="ECO:0000313" key="7">
    <source>
        <dbReference type="EMBL" id="KKT52492.1"/>
    </source>
</evidence>